<dbReference type="OrthoDB" id="3600004at2759"/>
<organism evidence="2 3">
    <name type="scientific">Glarea lozoyensis (strain ATCC 74030 / MF5533)</name>
    <dbReference type="NCBI Taxonomy" id="1104152"/>
    <lineage>
        <taxon>Eukaryota</taxon>
        <taxon>Fungi</taxon>
        <taxon>Dikarya</taxon>
        <taxon>Ascomycota</taxon>
        <taxon>Pezizomycotina</taxon>
        <taxon>Leotiomycetes</taxon>
        <taxon>Helotiales</taxon>
        <taxon>Helotiaceae</taxon>
        <taxon>Glarea</taxon>
    </lineage>
</organism>
<accession>H0EV79</accession>
<dbReference type="AlphaFoldDB" id="H0EV79"/>
<name>H0EV79_GLAL7</name>
<dbReference type="PANTHER" id="PTHR24148:SF73">
    <property type="entry name" value="HET DOMAIN PROTEIN (AFU_ORTHOLOGUE AFUA_8G01020)"/>
    <property type="match status" value="1"/>
</dbReference>
<comment type="caution">
    <text evidence="2">The sequence shown here is derived from an EMBL/GenBank/DDBJ whole genome shotgun (WGS) entry which is preliminary data.</text>
</comment>
<dbReference type="HOGENOM" id="CLU_1896439_0_0_1"/>
<sequence>MGHSRLPSASARHPSTTNFKIPYSATNELRLLRLLSLASSNRTAASAASDDTQDYHDTEIVCELFHAFADDKPKYHALSYTWGSAEGTELISLDGIQVPVTENLADALKNIRDDHNNIVLWLVQHDSLPRSLRR</sequence>
<dbReference type="InterPro" id="IPR052895">
    <property type="entry name" value="HetReg/Transcr_Mod"/>
</dbReference>
<gene>
    <name evidence="2" type="ORF">M7I_6674</name>
</gene>
<dbReference type="InParanoid" id="H0EV79"/>
<evidence type="ECO:0000259" key="1">
    <source>
        <dbReference type="Pfam" id="PF06985"/>
    </source>
</evidence>
<dbReference type="Proteomes" id="UP000005446">
    <property type="component" value="Unassembled WGS sequence"/>
</dbReference>
<dbReference type="Pfam" id="PF06985">
    <property type="entry name" value="HET"/>
    <property type="match status" value="1"/>
</dbReference>
<proteinExistence type="predicted"/>
<keyword evidence="3" id="KW-1185">Reference proteome</keyword>
<protein>
    <recommendedName>
        <fullName evidence="1">Heterokaryon incompatibility domain-containing protein</fullName>
    </recommendedName>
</protein>
<evidence type="ECO:0000313" key="3">
    <source>
        <dbReference type="Proteomes" id="UP000005446"/>
    </source>
</evidence>
<evidence type="ECO:0000313" key="2">
    <source>
        <dbReference type="EMBL" id="EHK97585.1"/>
    </source>
</evidence>
<dbReference type="PANTHER" id="PTHR24148">
    <property type="entry name" value="ANKYRIN REPEAT DOMAIN-CONTAINING PROTEIN 39 HOMOLOG-RELATED"/>
    <property type="match status" value="1"/>
</dbReference>
<dbReference type="EMBL" id="AGUE01000187">
    <property type="protein sequence ID" value="EHK97585.1"/>
    <property type="molecule type" value="Genomic_DNA"/>
</dbReference>
<reference evidence="2 3" key="1">
    <citation type="journal article" date="2012" name="Eukaryot. Cell">
        <title>Genome sequence of the fungus Glarea lozoyensis: the first genome sequence of a species from the Helotiaceae family.</title>
        <authorList>
            <person name="Youssar L."/>
            <person name="Gruening B.A."/>
            <person name="Erxleben A."/>
            <person name="Guenther S."/>
            <person name="Huettel W."/>
        </authorList>
    </citation>
    <scope>NUCLEOTIDE SEQUENCE [LARGE SCALE GENOMIC DNA]</scope>
    <source>
        <strain evidence="3">ATCC 74030 / MF5533</strain>
    </source>
</reference>
<feature type="domain" description="Heterokaryon incompatibility" evidence="1">
    <location>
        <begin position="75"/>
        <end position="121"/>
    </location>
</feature>
<dbReference type="InterPro" id="IPR010730">
    <property type="entry name" value="HET"/>
</dbReference>